<gene>
    <name evidence="1" type="ORF">V1633_30000</name>
</gene>
<proteinExistence type="predicted"/>
<comment type="caution">
    <text evidence="1">The sequence shown here is derived from an EMBL/GenBank/DDBJ whole genome shotgun (WGS) entry which is preliminary data.</text>
</comment>
<reference evidence="1 2" key="1">
    <citation type="submission" date="2024-01" db="EMBL/GenBank/DDBJ databases">
        <title>Genome insights into Plantactinospora sonchi sp. nov.</title>
        <authorList>
            <person name="Wang L."/>
        </authorList>
    </citation>
    <scope>NUCLEOTIDE SEQUENCE [LARGE SCALE GENOMIC DNA]</scope>
    <source>
        <strain evidence="1 2">NEAU-QY2</strain>
    </source>
</reference>
<accession>A0ABU7S1R7</accession>
<dbReference type="Proteomes" id="UP001332243">
    <property type="component" value="Unassembled WGS sequence"/>
</dbReference>
<organism evidence="1 2">
    <name type="scientific">Plantactinospora sonchi</name>
    <dbReference type="NCBI Taxonomy" id="1544735"/>
    <lineage>
        <taxon>Bacteria</taxon>
        <taxon>Bacillati</taxon>
        <taxon>Actinomycetota</taxon>
        <taxon>Actinomycetes</taxon>
        <taxon>Micromonosporales</taxon>
        <taxon>Micromonosporaceae</taxon>
        <taxon>Plantactinospora</taxon>
    </lineage>
</organism>
<sequence length="401" mass="43933">MRDIGALIPEARRADTAGLRAYDADALARYVADPAHPWWRRRPCVVALAGRVPEERVAELVARVCDPTDVAGVRVALLDLLADRTELLPWLCHEDRRHERSFGMAEAILKVRGLLGDRSAASGLATLAAVAWGRDQAAGEAGLDGLVARYGVEAVLAELGDERAEDRIFRVRMRDRAGEDVTEALADPDPVVAHVAQSLLTDPERLRAYLAEAPTTEAKLWAAYALYGLTDDAVETRVIYDGLGRPRVEVDGLDEELRQVILHEYAPGCQRQSDPRWRVEVLCTEPPARPDQDEQLGRAVAALDAAGLAPKPPVHCGDAHQQGDGTYHVIEVGGSELFISTLGPFAIAERIDPAVRRALETAGFRWIDETIGAVRATGLHVYHFGARTPLTVDTLLFYWQD</sequence>
<keyword evidence="2" id="KW-1185">Reference proteome</keyword>
<dbReference type="RefSeq" id="WP_331217662.1">
    <property type="nucleotide sequence ID" value="NZ_JAZGQK010000031.1"/>
</dbReference>
<name>A0ABU7S1R7_9ACTN</name>
<dbReference type="EMBL" id="JAZGQK010000031">
    <property type="protein sequence ID" value="MEE6262720.1"/>
    <property type="molecule type" value="Genomic_DNA"/>
</dbReference>
<evidence type="ECO:0000313" key="2">
    <source>
        <dbReference type="Proteomes" id="UP001332243"/>
    </source>
</evidence>
<protein>
    <submittedName>
        <fullName evidence="1">Uncharacterized protein</fullName>
    </submittedName>
</protein>
<evidence type="ECO:0000313" key="1">
    <source>
        <dbReference type="EMBL" id="MEE6262720.1"/>
    </source>
</evidence>